<feature type="signal peptide" evidence="1">
    <location>
        <begin position="1"/>
        <end position="19"/>
    </location>
</feature>
<reference evidence="3 4" key="1">
    <citation type="journal article" date="2010" name="Proc. Natl. Acad. Sci. U.S.A.">
        <title>Insights into evolution of multicellular fungi from the assembled chromosomes of the mushroom Coprinopsis cinerea (Coprinus cinereus).</title>
        <authorList>
            <person name="Stajich J.E."/>
            <person name="Wilke S.K."/>
            <person name="Ahren D."/>
            <person name="Au C.H."/>
            <person name="Birren B.W."/>
            <person name="Borodovsky M."/>
            <person name="Burns C."/>
            <person name="Canback B."/>
            <person name="Casselton L.A."/>
            <person name="Cheng C.K."/>
            <person name="Deng J."/>
            <person name="Dietrich F.S."/>
            <person name="Fargo D.C."/>
            <person name="Farman M.L."/>
            <person name="Gathman A.C."/>
            <person name="Goldberg J."/>
            <person name="Guigo R."/>
            <person name="Hoegger P.J."/>
            <person name="Hooker J.B."/>
            <person name="Huggins A."/>
            <person name="James T.Y."/>
            <person name="Kamada T."/>
            <person name="Kilaru S."/>
            <person name="Kodira C."/>
            <person name="Kues U."/>
            <person name="Kupfer D."/>
            <person name="Kwan H.S."/>
            <person name="Lomsadze A."/>
            <person name="Li W."/>
            <person name="Lilly W.W."/>
            <person name="Ma L.J."/>
            <person name="Mackey A.J."/>
            <person name="Manning G."/>
            <person name="Martin F."/>
            <person name="Muraguchi H."/>
            <person name="Natvig D.O."/>
            <person name="Palmerini H."/>
            <person name="Ramesh M.A."/>
            <person name="Rehmeyer C.J."/>
            <person name="Roe B.A."/>
            <person name="Shenoy N."/>
            <person name="Stanke M."/>
            <person name="Ter-Hovhannisyan V."/>
            <person name="Tunlid A."/>
            <person name="Velagapudi R."/>
            <person name="Vision T.J."/>
            <person name="Zeng Q."/>
            <person name="Zolan M.E."/>
            <person name="Pukkila P.J."/>
        </authorList>
    </citation>
    <scope>NUCLEOTIDE SEQUENCE [LARGE SCALE GENOMIC DNA]</scope>
    <source>
        <strain evidence="4">Okayama-7 / 130 / ATCC MYA-4618 / FGSC 9003</strain>
    </source>
</reference>
<protein>
    <submittedName>
        <fullName evidence="3">Endonuclease/exonuclease/phosphatase</fullName>
    </submittedName>
</protein>
<dbReference type="InterPro" id="IPR005135">
    <property type="entry name" value="Endo/exonuclease/phosphatase"/>
</dbReference>
<dbReference type="Proteomes" id="UP000001861">
    <property type="component" value="Unassembled WGS sequence"/>
</dbReference>
<keyword evidence="3" id="KW-0255">Endonuclease</keyword>
<dbReference type="GeneID" id="6012195"/>
<dbReference type="GO" id="GO:0004519">
    <property type="term" value="F:endonuclease activity"/>
    <property type="evidence" value="ECO:0007669"/>
    <property type="project" value="UniProtKB-KW"/>
</dbReference>
<evidence type="ECO:0000256" key="1">
    <source>
        <dbReference type="SAM" id="SignalP"/>
    </source>
</evidence>
<evidence type="ECO:0000313" key="3">
    <source>
        <dbReference type="EMBL" id="EAU86231.2"/>
    </source>
</evidence>
<evidence type="ECO:0000313" key="4">
    <source>
        <dbReference type="Proteomes" id="UP000001861"/>
    </source>
</evidence>
<keyword evidence="4" id="KW-1185">Reference proteome</keyword>
<dbReference type="InParanoid" id="A8NQR3"/>
<feature type="chain" id="PRO_5002726599" evidence="1">
    <location>
        <begin position="20"/>
        <end position="617"/>
    </location>
</feature>
<dbReference type="HOGENOM" id="CLU_003608_0_0_1"/>
<dbReference type="RefSeq" id="XP_001835660.2">
    <property type="nucleotide sequence ID" value="XM_001835608.2"/>
</dbReference>
<dbReference type="AlphaFoldDB" id="A8NQR3"/>
<proteinExistence type="predicted"/>
<dbReference type="PANTHER" id="PTHR42834">
    <property type="entry name" value="ENDONUCLEASE/EXONUCLEASE/PHOSPHATASE FAMILY PROTEIN (AFU_ORTHOLOGUE AFUA_3G09210)"/>
    <property type="match status" value="1"/>
</dbReference>
<dbReference type="CDD" id="cd04486">
    <property type="entry name" value="YhcR_OBF_like"/>
    <property type="match status" value="1"/>
</dbReference>
<accession>A8NQR3</accession>
<organism evidence="3 4">
    <name type="scientific">Coprinopsis cinerea (strain Okayama-7 / 130 / ATCC MYA-4618 / FGSC 9003)</name>
    <name type="common">Inky cap fungus</name>
    <name type="synonym">Hormographiella aspergillata</name>
    <dbReference type="NCBI Taxonomy" id="240176"/>
    <lineage>
        <taxon>Eukaryota</taxon>
        <taxon>Fungi</taxon>
        <taxon>Dikarya</taxon>
        <taxon>Basidiomycota</taxon>
        <taxon>Agaricomycotina</taxon>
        <taxon>Agaricomycetes</taxon>
        <taxon>Agaricomycetidae</taxon>
        <taxon>Agaricales</taxon>
        <taxon>Agaricineae</taxon>
        <taxon>Psathyrellaceae</taxon>
        <taxon>Coprinopsis</taxon>
    </lineage>
</organism>
<dbReference type="KEGG" id="cci:CC1G_03442"/>
<name>A8NQR3_COPC7</name>
<dbReference type="Pfam" id="PF03372">
    <property type="entry name" value="Exo_endo_phos"/>
    <property type="match status" value="1"/>
</dbReference>
<dbReference type="SUPFAM" id="SSF56219">
    <property type="entry name" value="DNase I-like"/>
    <property type="match status" value="1"/>
</dbReference>
<dbReference type="EMBL" id="AACS02000008">
    <property type="protein sequence ID" value="EAU86231.2"/>
    <property type="molecule type" value="Genomic_DNA"/>
</dbReference>
<dbReference type="PANTHER" id="PTHR42834:SF1">
    <property type="entry name" value="ENDONUCLEASE_EXONUCLEASE_PHOSPHATASE FAMILY PROTEIN (AFU_ORTHOLOGUE AFUA_3G09210)"/>
    <property type="match status" value="1"/>
</dbReference>
<dbReference type="eggNOG" id="ENOG502QV0U">
    <property type="taxonomic scope" value="Eukaryota"/>
</dbReference>
<keyword evidence="1" id="KW-0732">Signal</keyword>
<dbReference type="InterPro" id="IPR036691">
    <property type="entry name" value="Endo/exonu/phosph_ase_sf"/>
</dbReference>
<dbReference type="Gene3D" id="3.60.10.10">
    <property type="entry name" value="Endonuclease/exonuclease/phosphatase"/>
    <property type="match status" value="1"/>
</dbReference>
<sequence length="617" mass="66912">MGKLLALFVLSNALASVSSVSITEIQGTAFSSPLTGKTVHNVTGVVASDGFYLVGDKSDDVRASNGLFIFTSSAPSAVDIGDAVSLSGRVTEFRAASTPNNLFLTEITNPANITKLSTNNVVTPVVLGRDRFPPTRYFSSLDVGPDGFLSIPNNSSRVQVVNATLQPDKYGLDFWESLEGQLVTIPGPIVTNFQNNFGEFWVYGRWPVTGRNNRGGLTITFGPDGIPDGNPEAILIDNPLDGTTNPQVAMGVGLSDITGVVTYQFGFYYVVPLTAPTVISRPKQSAQPTTLEAKRTIIDRIFDRCAITFGDYNVENLAPNSRHLPTIAKHIVDYLRTPDFLFLQEIQDDSGPTDDGTVSANLTLATLANAIRDLSGVRYSFAQVDPVDGQDGGQPGGNIRTAFMFKPEVLKLVNGSPVGGSRDPVAVEGRRGKPKLNFNPGRIEPAGAVWNATRKPLVAHWETSFGQELFTVNLHLSSKGGSSSTQGDARPPVNNPIESRTAQVSSVANFVKAVLDRDSNANIVVAGDFNEFIHTRSVYKPIVQHLTDIDEAARIPQEERYSYLFDQNAQQLDHALVSSSIRRRKVEFEHIHINTWAPSLSERISDHDPSVGKIRLC</sequence>
<dbReference type="OMA" id="LWVTVKP"/>
<keyword evidence="3" id="KW-0378">Hydrolase</keyword>
<feature type="domain" description="Endonuclease/exonuclease/phosphatase" evidence="2">
    <location>
        <begin position="312"/>
        <end position="607"/>
    </location>
</feature>
<dbReference type="STRING" id="240176.A8NQR3"/>
<gene>
    <name evidence="3" type="ORF">CC1G_03442</name>
</gene>
<comment type="caution">
    <text evidence="3">The sequence shown here is derived from an EMBL/GenBank/DDBJ whole genome shotgun (WGS) entry which is preliminary data.</text>
</comment>
<keyword evidence="3" id="KW-0540">Nuclease</keyword>
<dbReference type="OrthoDB" id="47488at2759"/>
<dbReference type="VEuPathDB" id="FungiDB:CC1G_03442"/>
<evidence type="ECO:0000259" key="2">
    <source>
        <dbReference type="Pfam" id="PF03372"/>
    </source>
</evidence>